<comment type="caution">
    <text evidence="1">The sequence shown here is derived from an EMBL/GenBank/DDBJ whole genome shotgun (WGS) entry which is preliminary data.</text>
</comment>
<protein>
    <submittedName>
        <fullName evidence="1">Uncharacterized protein</fullName>
    </submittedName>
</protein>
<sequence length="306" mass="30651">MSSPPSAQANIVTGVANTQSVTSCGIGTLAPVLPVTGCKLAPLRVPLPTGILLAGPLLTGAGSVTSVNATTTSAATTATTVVTVASESISNSSSVTSTQQGQIQAAPIAVTTNLPPILSCPQLPHHQHHSLQHPHTANTINTTSATTIPLSTTLPAPRPLTSQTAGIPSFLSTAPSLISTTTVSTVALTSTATTIGAVSAQPTLLPVLPTSGLQASGTIPCSLTSAGQVHQASPAAVFSLTPGGLNLIGQSSLVGTTGSGVPVLAQTQASGPILIRVRILVHIIHFLCQSCISTHFQVVKNIIQHK</sequence>
<proteinExistence type="predicted"/>
<keyword evidence="2" id="KW-1185">Reference proteome</keyword>
<evidence type="ECO:0000313" key="2">
    <source>
        <dbReference type="Proteomes" id="UP000784294"/>
    </source>
</evidence>
<evidence type="ECO:0000313" key="1">
    <source>
        <dbReference type="EMBL" id="VEL37559.1"/>
    </source>
</evidence>
<reference evidence="1" key="1">
    <citation type="submission" date="2018-11" db="EMBL/GenBank/DDBJ databases">
        <authorList>
            <consortium name="Pathogen Informatics"/>
        </authorList>
    </citation>
    <scope>NUCLEOTIDE SEQUENCE</scope>
</reference>
<dbReference type="EMBL" id="CAAALY010255363">
    <property type="protein sequence ID" value="VEL37559.1"/>
    <property type="molecule type" value="Genomic_DNA"/>
</dbReference>
<organism evidence="1 2">
    <name type="scientific">Protopolystoma xenopodis</name>
    <dbReference type="NCBI Taxonomy" id="117903"/>
    <lineage>
        <taxon>Eukaryota</taxon>
        <taxon>Metazoa</taxon>
        <taxon>Spiralia</taxon>
        <taxon>Lophotrochozoa</taxon>
        <taxon>Platyhelminthes</taxon>
        <taxon>Monogenea</taxon>
        <taxon>Polyopisthocotylea</taxon>
        <taxon>Polystomatidea</taxon>
        <taxon>Polystomatidae</taxon>
        <taxon>Protopolystoma</taxon>
    </lineage>
</organism>
<dbReference type="Proteomes" id="UP000784294">
    <property type="component" value="Unassembled WGS sequence"/>
</dbReference>
<dbReference type="AlphaFoldDB" id="A0A3S5BSE2"/>
<name>A0A3S5BSE2_9PLAT</name>
<gene>
    <name evidence="1" type="ORF">PXEA_LOCUS30999</name>
</gene>
<accession>A0A3S5BSE2</accession>